<keyword evidence="8 9" id="KW-0472">Membrane</keyword>
<keyword evidence="5 9" id="KW-1133">Transmembrane helix</keyword>
<feature type="region of interest" description="Disordered" evidence="10">
    <location>
        <begin position="763"/>
        <end position="832"/>
    </location>
</feature>
<dbReference type="FunFam" id="3.40.50.300:FF:002271">
    <property type="entry name" value="Protein ROOT HAIR DEFECTIVE 3 homolog"/>
    <property type="match status" value="1"/>
</dbReference>
<feature type="topological domain" description="Cytoplasmic" evidence="9">
    <location>
        <begin position="1"/>
        <end position="683"/>
    </location>
</feature>
<dbReference type="GO" id="GO:0016320">
    <property type="term" value="P:endoplasmic reticulum membrane fusion"/>
    <property type="evidence" value="ECO:0007669"/>
    <property type="project" value="TreeGrafter"/>
</dbReference>
<organism evidence="13 14">
    <name type="scientific">Cicer arietinum</name>
    <name type="common">Chickpea</name>
    <name type="synonym">Garbanzo</name>
    <dbReference type="NCBI Taxonomy" id="3827"/>
    <lineage>
        <taxon>Eukaryota</taxon>
        <taxon>Viridiplantae</taxon>
        <taxon>Streptophyta</taxon>
        <taxon>Embryophyta</taxon>
        <taxon>Tracheophyta</taxon>
        <taxon>Spermatophyta</taxon>
        <taxon>Magnoliopsida</taxon>
        <taxon>eudicotyledons</taxon>
        <taxon>Gunneridae</taxon>
        <taxon>Pentapetalae</taxon>
        <taxon>rosids</taxon>
        <taxon>fabids</taxon>
        <taxon>Fabales</taxon>
        <taxon>Fabaceae</taxon>
        <taxon>Papilionoideae</taxon>
        <taxon>50 kb inversion clade</taxon>
        <taxon>NPAAA clade</taxon>
        <taxon>Hologalegina</taxon>
        <taxon>IRL clade</taxon>
        <taxon>Cicereae</taxon>
        <taxon>Cicer</taxon>
    </lineage>
</organism>
<name>A0A1S2XDV6_CICAR</name>
<evidence type="ECO:0000256" key="1">
    <source>
        <dbReference type="ARBA" id="ARBA00022692"/>
    </source>
</evidence>
<dbReference type="AlphaFoldDB" id="A0A1S2XDV6"/>
<evidence type="ECO:0000256" key="4">
    <source>
        <dbReference type="ARBA" id="ARBA00022824"/>
    </source>
</evidence>
<dbReference type="Pfam" id="PF20428">
    <property type="entry name" value="Sey1_3HB"/>
    <property type="match status" value="1"/>
</dbReference>
<protein>
    <recommendedName>
        <fullName evidence="9">Protein ROOT HAIR DEFECTIVE 3 homolog</fullName>
        <ecNumber evidence="9">3.6.5.-</ecNumber>
    </recommendedName>
    <alternativeName>
        <fullName evidence="9">Protein SEY1 homolog</fullName>
    </alternativeName>
</protein>
<dbReference type="PROSITE" id="PS51715">
    <property type="entry name" value="G_GB1_RHD3"/>
    <property type="match status" value="1"/>
</dbReference>
<feature type="transmembrane region" description="Helical" evidence="11">
    <location>
        <begin position="708"/>
        <end position="727"/>
    </location>
</feature>
<reference evidence="13" key="1">
    <citation type="journal article" date="2013" name="Nat. Biotechnol.">
        <title>Draft genome sequence of chickpea (Cicer arietinum) provides a resource for trait improvement.</title>
        <authorList>
            <person name="Varshney R.K."/>
            <person name="Song C."/>
            <person name="Saxena R.K."/>
            <person name="Azam S."/>
            <person name="Yu S."/>
            <person name="Sharpe A.G."/>
            <person name="Cannon S."/>
            <person name="Baek J."/>
            <person name="Rosen B.D."/>
            <person name="Tar'an B."/>
            <person name="Millan T."/>
            <person name="Zhang X."/>
            <person name="Ramsay L.D."/>
            <person name="Iwata A."/>
            <person name="Wang Y."/>
            <person name="Nelson W."/>
            <person name="Farmer A.D."/>
            <person name="Gaur P.M."/>
            <person name="Soderlund C."/>
            <person name="Penmetsa R.V."/>
            <person name="Xu C."/>
            <person name="Bharti A.K."/>
            <person name="He W."/>
            <person name="Winter P."/>
            <person name="Zhao S."/>
            <person name="Hane J.K."/>
            <person name="Carrasquilla-Garcia N."/>
            <person name="Condie J.A."/>
            <person name="Upadhyaya H.D."/>
            <person name="Luo M.C."/>
            <person name="Thudi M."/>
            <person name="Gowda C.L."/>
            <person name="Singh N.P."/>
            <person name="Lichtenzveig J."/>
            <person name="Gali K.K."/>
            <person name="Rubio J."/>
            <person name="Nadarajan N."/>
            <person name="Dolezel J."/>
            <person name="Bansal K.C."/>
            <person name="Xu X."/>
            <person name="Edwards D."/>
            <person name="Zhang G."/>
            <person name="Kahl G."/>
            <person name="Gil J."/>
            <person name="Singh K.B."/>
            <person name="Datta S.K."/>
            <person name="Jackson S.A."/>
            <person name="Wang J."/>
            <person name="Cook D.R."/>
        </authorList>
    </citation>
    <scope>NUCLEOTIDE SEQUENCE [LARGE SCALE GENOMIC DNA]</scope>
    <source>
        <strain evidence="13">cv. CDC Frontier</strain>
    </source>
</reference>
<reference evidence="14" key="2">
    <citation type="submission" date="2025-08" db="UniProtKB">
        <authorList>
            <consortium name="RefSeq"/>
        </authorList>
    </citation>
    <scope>IDENTIFICATION</scope>
    <source>
        <tissue evidence="14">Etiolated seedlings</tissue>
    </source>
</reference>
<evidence type="ECO:0000256" key="2">
    <source>
        <dbReference type="ARBA" id="ARBA00022741"/>
    </source>
</evidence>
<dbReference type="CDD" id="cd01851">
    <property type="entry name" value="GBP"/>
    <property type="match status" value="1"/>
</dbReference>
<dbReference type="SUPFAM" id="SSF52540">
    <property type="entry name" value="P-loop containing nucleoside triphosphate hydrolases"/>
    <property type="match status" value="1"/>
</dbReference>
<dbReference type="InterPro" id="IPR027417">
    <property type="entry name" value="P-loop_NTPase"/>
</dbReference>
<comment type="subcellular location">
    <subcellularLocation>
        <location evidence="9">Endoplasmic reticulum membrane</location>
        <topology evidence="9">Multi-pass membrane protein</topology>
    </subcellularLocation>
</comment>
<feature type="binding site" evidence="9">
    <location>
        <begin position="47"/>
        <end position="54"/>
    </location>
    <ligand>
        <name>GTP</name>
        <dbReference type="ChEBI" id="CHEBI:37565"/>
    </ligand>
</feature>
<dbReference type="InterPro" id="IPR008803">
    <property type="entry name" value="RHD3/Sey1"/>
</dbReference>
<dbReference type="KEGG" id="cam:101492118"/>
<evidence type="ECO:0000256" key="6">
    <source>
        <dbReference type="ARBA" id="ARBA00023054"/>
    </source>
</evidence>
<dbReference type="Pfam" id="PF05879">
    <property type="entry name" value="RHD3_GTPase"/>
    <property type="match status" value="1"/>
</dbReference>
<dbReference type="GeneID" id="101492118"/>
<keyword evidence="3 9" id="KW-0378">Hydrolase</keyword>
<accession>A0A1S2XDV6</accession>
<comment type="similarity">
    <text evidence="9">Belongs to the TRAFAC class dynamin-like GTPase superfamily. GB1/RHD3 GTPase family. RHD3 subfamily.</text>
</comment>
<evidence type="ECO:0000256" key="9">
    <source>
        <dbReference type="HAMAP-Rule" id="MF_03109"/>
    </source>
</evidence>
<evidence type="ECO:0000256" key="3">
    <source>
        <dbReference type="ARBA" id="ARBA00022801"/>
    </source>
</evidence>
<evidence type="ECO:0000256" key="8">
    <source>
        <dbReference type="ARBA" id="ARBA00023136"/>
    </source>
</evidence>
<keyword evidence="4 9" id="KW-0256">Endoplasmic reticulum</keyword>
<dbReference type="PaxDb" id="3827-XP_004486443.1"/>
<dbReference type="RefSeq" id="XP_004486443.1">
    <property type="nucleotide sequence ID" value="XM_004486386.3"/>
</dbReference>
<dbReference type="EC" id="3.6.5.-" evidence="9"/>
<dbReference type="PANTHER" id="PTHR45923:SF20">
    <property type="entry name" value="PROTEIN ROOT HAIR DEFECTIVE 3 HOMOLOG 2"/>
    <property type="match status" value="1"/>
</dbReference>
<proteinExistence type="inferred from homology"/>
<feature type="topological domain" description="Cytoplasmic" evidence="9">
    <location>
        <begin position="729"/>
        <end position="832"/>
    </location>
</feature>
<keyword evidence="7 9" id="KW-0342">GTP-binding</keyword>
<evidence type="ECO:0000256" key="5">
    <source>
        <dbReference type="ARBA" id="ARBA00022989"/>
    </source>
</evidence>
<evidence type="ECO:0000256" key="11">
    <source>
        <dbReference type="SAM" id="Phobius"/>
    </source>
</evidence>
<dbReference type="STRING" id="3827.A0A1S2XDV6"/>
<dbReference type="GO" id="GO:0005525">
    <property type="term" value="F:GTP binding"/>
    <property type="evidence" value="ECO:0007669"/>
    <property type="project" value="UniProtKB-UniRule"/>
</dbReference>
<dbReference type="InterPro" id="IPR030386">
    <property type="entry name" value="G_GB1_RHD3_dom"/>
</dbReference>
<evidence type="ECO:0000256" key="7">
    <source>
        <dbReference type="ARBA" id="ARBA00023134"/>
    </source>
</evidence>
<gene>
    <name evidence="14" type="primary">LOC101492118</name>
</gene>
<dbReference type="InterPro" id="IPR046758">
    <property type="entry name" value="Sey1/RHD3-like_3HB"/>
</dbReference>
<dbReference type="PANTHER" id="PTHR45923">
    <property type="entry name" value="PROTEIN SEY1"/>
    <property type="match status" value="1"/>
</dbReference>
<dbReference type="GO" id="GO:0005789">
    <property type="term" value="C:endoplasmic reticulum membrane"/>
    <property type="evidence" value="ECO:0007669"/>
    <property type="project" value="UniProtKB-SubCell"/>
</dbReference>
<comment type="function">
    <text evidence="9">Probable GTP-binding protein that may be involved in cell development.</text>
</comment>
<feature type="topological domain" description="Lumenal" evidence="9">
    <location>
        <begin position="705"/>
        <end position="707"/>
    </location>
</feature>
<evidence type="ECO:0000313" key="14">
    <source>
        <dbReference type="RefSeq" id="XP_004486443.1"/>
    </source>
</evidence>
<dbReference type="HAMAP" id="MF_03109">
    <property type="entry name" value="Sey1"/>
    <property type="match status" value="1"/>
</dbReference>
<dbReference type="eggNOG" id="KOG2203">
    <property type="taxonomic scope" value="Eukaryota"/>
</dbReference>
<evidence type="ECO:0000259" key="12">
    <source>
        <dbReference type="PROSITE" id="PS51715"/>
    </source>
</evidence>
<feature type="compositionally biased region" description="Low complexity" evidence="10">
    <location>
        <begin position="791"/>
        <end position="807"/>
    </location>
</feature>
<keyword evidence="6" id="KW-0175">Coiled coil</keyword>
<dbReference type="Proteomes" id="UP000087171">
    <property type="component" value="Chromosome Ca1"/>
</dbReference>
<dbReference type="GO" id="GO:0003924">
    <property type="term" value="F:GTPase activity"/>
    <property type="evidence" value="ECO:0007669"/>
    <property type="project" value="UniProtKB-UniRule"/>
</dbReference>
<keyword evidence="2 9" id="KW-0547">Nucleotide-binding</keyword>
<keyword evidence="1 9" id="KW-0812">Transmembrane</keyword>
<evidence type="ECO:0000313" key="13">
    <source>
        <dbReference type="Proteomes" id="UP000087171"/>
    </source>
</evidence>
<sequence length="832" mass="93203">MDTIDHCSATQLIDGDGVFNVTGLDNFINTSNLASCGLSYAVVAIMGPQSSGKSTLMNHLFRTSFREMDAFRGRSQTTKGIWIAKCTGIEPCTIAMDLEGTDGRERGEDDTAFEKQSALFALAVSDIVLINMWCHDIGREQAANKPLLKTVFQVMMRLFSPRKTTLLFVIRDKTKTPLENLEPILREDIQKIWDAVPKPQALVHTPLSEFFNVEVTALSSYEDKEYKFKEEVAQLRQRFFHSIAPGGLAGDRRGVVPASAFSISAQHIWKVIRENKDLDLPAHKVMVATVRCEEIAYEKLSELRSDKGWLELEEAVELGPVQGFGEKCSSIIDTYLSLYDEETIFFDEAVRNAKRKQLESNALDLVYPTYTTMLGHLRSKAFDDFKTKLDQSLNNGEGFASSVRMWSQSIMLEFDKGFDDAGVRQANWGSSKVRDKLRRDIESHALSVCSAKLSEITTNFEKHLAKALAEPVESLFEAGGKDTWLSIRKLLKRETETAIADFAACVAGFELEEETVEKMQQSLRDYARTLVESKAREEAAKVLIRMKDRFSTVFNHDSDSLPRVWTGNEDIRAITRDARSASLKLLSDMAAIRLDEKPDRVERILQLSLIDKTSAATSSQYTDREVSVDPLASSTWEEVSPGDILISPVQCKSLWRQFQGETEYTITQAIAAQEAYKRNNNWLPPAWTIMAMAIFGFNEFMMLLKNPLLILGIFVAYLIGKAIWIQLDIAGEFRHGTLPGILSVSSKVFPAVMNLLKRLAEEAQGNPTPEGREPHRSDSQIFRNEVQKPDSVSSSISNSALSSVGSSEGDNEYSTTNSSQRRRTNVPEAELS</sequence>
<dbReference type="OrthoDB" id="1597724at2759"/>
<dbReference type="Gene3D" id="3.40.50.300">
    <property type="entry name" value="P-loop containing nucleotide triphosphate hydrolases"/>
    <property type="match status" value="1"/>
</dbReference>
<evidence type="ECO:0000256" key="10">
    <source>
        <dbReference type="SAM" id="MobiDB-lite"/>
    </source>
</evidence>
<keyword evidence="13" id="KW-1185">Reference proteome</keyword>
<feature type="domain" description="GB1/RHD3-type G" evidence="12">
    <location>
        <begin position="37"/>
        <end position="252"/>
    </location>
</feature>